<keyword evidence="3" id="KW-1185">Reference proteome</keyword>
<keyword evidence="1" id="KW-0732">Signal</keyword>
<organism evidence="2 3">
    <name type="scientific">Folsomia candida</name>
    <name type="common">Springtail</name>
    <dbReference type="NCBI Taxonomy" id="158441"/>
    <lineage>
        <taxon>Eukaryota</taxon>
        <taxon>Metazoa</taxon>
        <taxon>Ecdysozoa</taxon>
        <taxon>Arthropoda</taxon>
        <taxon>Hexapoda</taxon>
        <taxon>Collembola</taxon>
        <taxon>Entomobryomorpha</taxon>
        <taxon>Isotomoidea</taxon>
        <taxon>Isotomidae</taxon>
        <taxon>Proisotominae</taxon>
        <taxon>Folsomia</taxon>
    </lineage>
</organism>
<evidence type="ECO:0000313" key="2">
    <source>
        <dbReference type="EMBL" id="OXA38664.1"/>
    </source>
</evidence>
<dbReference type="Proteomes" id="UP000198287">
    <property type="component" value="Unassembled WGS sequence"/>
</dbReference>
<evidence type="ECO:0000256" key="1">
    <source>
        <dbReference type="SAM" id="SignalP"/>
    </source>
</evidence>
<feature type="chain" id="PRO_5012262760" evidence="1">
    <location>
        <begin position="21"/>
        <end position="193"/>
    </location>
</feature>
<reference evidence="2 3" key="1">
    <citation type="submission" date="2015-12" db="EMBL/GenBank/DDBJ databases">
        <title>The genome of Folsomia candida.</title>
        <authorList>
            <person name="Faddeeva A."/>
            <person name="Derks M.F."/>
            <person name="Anvar Y."/>
            <person name="Smit S."/>
            <person name="Van Straalen N."/>
            <person name="Roelofs D."/>
        </authorList>
    </citation>
    <scope>NUCLEOTIDE SEQUENCE [LARGE SCALE GENOMIC DNA]</scope>
    <source>
        <strain evidence="2 3">VU population</strain>
        <tissue evidence="2">Whole body</tissue>
    </source>
</reference>
<accession>A0A226D1C7</accession>
<proteinExistence type="predicted"/>
<evidence type="ECO:0000313" key="3">
    <source>
        <dbReference type="Proteomes" id="UP000198287"/>
    </source>
</evidence>
<feature type="signal peptide" evidence="1">
    <location>
        <begin position="1"/>
        <end position="20"/>
    </location>
</feature>
<name>A0A226D1C7_FOLCA</name>
<comment type="caution">
    <text evidence="2">The sequence shown here is derived from an EMBL/GenBank/DDBJ whole genome shotgun (WGS) entry which is preliminary data.</text>
</comment>
<dbReference type="AlphaFoldDB" id="A0A226D1C7"/>
<sequence length="193" mass="21473">MILQLITTLCILQLSLPTYSLDPVFPRDVPLTEQNKRVDPIPMTLRQTTRRARQINYCVNLLNNNGMYYPQSQVFPGAPEKQYPPFASNQYPVNSAYPANYQYPGYPYPSPSQLGPAYAPPSVKQCSQRASTPDATFSRSCYDPKEQSGHDVCKFYIEGAIYTGKDPYQAGCPAGTVGYCCCDPKIGTCDNIV</sequence>
<dbReference type="EMBL" id="LNIX01000044">
    <property type="protein sequence ID" value="OXA38664.1"/>
    <property type="molecule type" value="Genomic_DNA"/>
</dbReference>
<protein>
    <submittedName>
        <fullName evidence="2">Telomerase-binding protein EST1A</fullName>
    </submittedName>
</protein>
<gene>
    <name evidence="2" type="ORF">Fcan01_26530</name>
</gene>